<proteinExistence type="predicted"/>
<name>A0A0T5PCP8_9RHOB</name>
<dbReference type="InterPro" id="IPR046149">
    <property type="entry name" value="DUF6151"/>
</dbReference>
<dbReference type="Pfam" id="PF19648">
    <property type="entry name" value="DUF6151"/>
    <property type="match status" value="1"/>
</dbReference>
<dbReference type="Gene3D" id="3.90.1590.10">
    <property type="entry name" value="glutathione-dependent formaldehyde- activating enzyme (gfa)"/>
    <property type="match status" value="1"/>
</dbReference>
<sequence>MAGRDVDIACRCGNVTGRVSGVSPATGCRVTCHCKDCRAFATHVGAADILDGNGGFELFQTLPARLAFTSGVEHLRCLRLSPKGMMRWYAGCCGTPIGNTLAGSGWYFLSLAVVLVPEDQAAALGPNRGSFFAKDAPEGANPPADHGKWTLMSGAFGRHFAALCGLAPKGSPFFEGGRPVVEPEILTKEQRLKAEAV</sequence>
<dbReference type="RefSeq" id="WP_074940075.1">
    <property type="nucleotide sequence ID" value="NZ_CP031598.1"/>
</dbReference>
<reference evidence="2 4" key="2">
    <citation type="submission" date="2018-08" db="EMBL/GenBank/DDBJ databases">
        <title>Genetic Globetrotter - A new plasmid hitch-hiking vast phylogenetic and geographic distances.</title>
        <authorList>
            <person name="Vollmers J."/>
            <person name="Petersen J."/>
        </authorList>
    </citation>
    <scope>NUCLEOTIDE SEQUENCE [LARGE SCALE GENOMIC DNA]</scope>
    <source>
        <strain evidence="2 4">DSM 26383</strain>
    </source>
</reference>
<dbReference type="STRING" id="540747.SAMN04488031_103470"/>
<evidence type="ECO:0000313" key="1">
    <source>
        <dbReference type="EMBL" id="KRS18828.1"/>
    </source>
</evidence>
<dbReference type="AlphaFoldDB" id="A0A0T5PCP8"/>
<keyword evidence="3" id="KW-1185">Reference proteome</keyword>
<dbReference type="EMBL" id="LAXI01000002">
    <property type="protein sequence ID" value="KRS18828.1"/>
    <property type="molecule type" value="Genomic_DNA"/>
</dbReference>
<dbReference type="Proteomes" id="UP000325785">
    <property type="component" value="Chromosome"/>
</dbReference>
<evidence type="ECO:0008006" key="5">
    <source>
        <dbReference type="Google" id="ProtNLM"/>
    </source>
</evidence>
<evidence type="ECO:0000313" key="2">
    <source>
        <dbReference type="EMBL" id="QEW26260.1"/>
    </source>
</evidence>
<dbReference type="KEGG" id="rid:RIdsm_02058"/>
<dbReference type="PATRIC" id="fig|540747.5.peg.2339"/>
<dbReference type="EMBL" id="CP031598">
    <property type="protein sequence ID" value="QEW26260.1"/>
    <property type="molecule type" value="Genomic_DNA"/>
</dbReference>
<gene>
    <name evidence="2" type="ORF">RIdsm_02058</name>
    <name evidence="1" type="ORF">XM52_03835</name>
</gene>
<accession>A0A0T5PCP8</accession>
<organism evidence="1 3">
    <name type="scientific">Roseovarius indicus</name>
    <dbReference type="NCBI Taxonomy" id="540747"/>
    <lineage>
        <taxon>Bacteria</taxon>
        <taxon>Pseudomonadati</taxon>
        <taxon>Pseudomonadota</taxon>
        <taxon>Alphaproteobacteria</taxon>
        <taxon>Rhodobacterales</taxon>
        <taxon>Roseobacteraceae</taxon>
        <taxon>Roseovarius</taxon>
    </lineage>
</organism>
<protein>
    <recommendedName>
        <fullName evidence="5">CENP-V/GFA domain-containing protein</fullName>
    </recommendedName>
</protein>
<dbReference type="InterPro" id="IPR011057">
    <property type="entry name" value="Mss4-like_sf"/>
</dbReference>
<reference evidence="1 3" key="1">
    <citation type="submission" date="2015-04" db="EMBL/GenBank/DDBJ databases">
        <title>The draft genome sequence of Roseovarius indicus B108T.</title>
        <authorList>
            <person name="Li G."/>
            <person name="Lai Q."/>
            <person name="Shao Z."/>
            <person name="Yan P."/>
        </authorList>
    </citation>
    <scope>NUCLEOTIDE SEQUENCE [LARGE SCALE GENOMIC DNA]</scope>
    <source>
        <strain evidence="1 3">B108</strain>
    </source>
</reference>
<dbReference type="SUPFAM" id="SSF51316">
    <property type="entry name" value="Mss4-like"/>
    <property type="match status" value="1"/>
</dbReference>
<dbReference type="OrthoDB" id="5500342at2"/>
<evidence type="ECO:0000313" key="4">
    <source>
        <dbReference type="Proteomes" id="UP000325785"/>
    </source>
</evidence>
<dbReference type="Proteomes" id="UP000051401">
    <property type="component" value="Unassembled WGS sequence"/>
</dbReference>
<evidence type="ECO:0000313" key="3">
    <source>
        <dbReference type="Proteomes" id="UP000051401"/>
    </source>
</evidence>